<dbReference type="GeneID" id="28901528"/>
<protein>
    <submittedName>
        <fullName evidence="2">Uncharacterized protein</fullName>
    </submittedName>
</protein>
<feature type="coiled-coil region" evidence="1">
    <location>
        <begin position="172"/>
        <end position="199"/>
    </location>
</feature>
<dbReference type="OMA" id="GIHEFTR"/>
<dbReference type="CDD" id="cd22656">
    <property type="entry name" value="ClyA_Cry6Aa-like"/>
    <property type="match status" value="1"/>
</dbReference>
<accession>A0A164ZUE5</accession>
<proteinExistence type="predicted"/>
<evidence type="ECO:0000256" key="1">
    <source>
        <dbReference type="SAM" id="Coils"/>
    </source>
</evidence>
<dbReference type="AlphaFoldDB" id="A0A164ZUE5"/>
<dbReference type="EMBL" id="KV407466">
    <property type="protein sequence ID" value="KZF19535.1"/>
    <property type="molecule type" value="Genomic_DNA"/>
</dbReference>
<dbReference type="STRING" id="1328760.A0A164ZUE5"/>
<keyword evidence="3" id="KW-1185">Reference proteome</keyword>
<dbReference type="Proteomes" id="UP000076632">
    <property type="component" value="Unassembled WGS sequence"/>
</dbReference>
<organism evidence="2 3">
    <name type="scientific">Xylona heveae (strain CBS 132557 / TC161)</name>
    <dbReference type="NCBI Taxonomy" id="1328760"/>
    <lineage>
        <taxon>Eukaryota</taxon>
        <taxon>Fungi</taxon>
        <taxon>Dikarya</taxon>
        <taxon>Ascomycota</taxon>
        <taxon>Pezizomycotina</taxon>
        <taxon>Xylonomycetes</taxon>
        <taxon>Xylonales</taxon>
        <taxon>Xylonaceae</taxon>
        <taxon>Xylona</taxon>
    </lineage>
</organism>
<dbReference type="OrthoDB" id="5066239at2759"/>
<dbReference type="RefSeq" id="XP_018185090.1">
    <property type="nucleotide sequence ID" value="XM_018336391.1"/>
</dbReference>
<dbReference type="SUPFAM" id="SSF58100">
    <property type="entry name" value="Bacterial hemolysins"/>
    <property type="match status" value="1"/>
</dbReference>
<evidence type="ECO:0000313" key="3">
    <source>
        <dbReference type="Proteomes" id="UP000076632"/>
    </source>
</evidence>
<gene>
    <name evidence="2" type="ORF">L228DRAFT_285938</name>
</gene>
<name>A0A164ZUE5_XYLHT</name>
<evidence type="ECO:0000313" key="2">
    <source>
        <dbReference type="EMBL" id="KZF19535.1"/>
    </source>
</evidence>
<sequence>MTVLADDWTAVTPDEKSSKAAFEKAFVTGPERVIQDAANPDGGTKKKFILQTGGYYDLHTYVMSGMELPKTNAAFEAKMAKSAFSELINIDAEIYDQTRDTIVGISDSCHGFNDKTLGKLVVASNAAISYCKEAIDSLQDEEDINLKAHLDVLLDEKYKKPENIDEDYKAARESALAVLDNLKEEAEKKKKETDQIILELTAFKNKTILDKDMVDFLHKQYETGPVTTRSTGTEKKDANGNKQQPYATFLDAEATKALNDYNDAVTKSKKEWDKWVRATAIAATTAWFGPLGWIAMGIETDEAIKARAAYEAQESKKNESQSKRADIVKLLKHVKLLTFQFNELIPKMSSAIEAMGELSMLFSTQAESYETLGTHIKNIAKGAKAESWRTRKAWISKRIEKAVGTFKEILQAAEEFRASTNLQKKMPGKA</sequence>
<reference evidence="2 3" key="1">
    <citation type="journal article" date="2016" name="Fungal Biol.">
        <title>The genome of Xylona heveae provides a window into fungal endophytism.</title>
        <authorList>
            <person name="Gazis R."/>
            <person name="Kuo A."/>
            <person name="Riley R."/>
            <person name="LaButti K."/>
            <person name="Lipzen A."/>
            <person name="Lin J."/>
            <person name="Amirebrahimi M."/>
            <person name="Hesse C.N."/>
            <person name="Spatafora J.W."/>
            <person name="Henrissat B."/>
            <person name="Hainaut M."/>
            <person name="Grigoriev I.V."/>
            <person name="Hibbett D.S."/>
        </authorList>
    </citation>
    <scope>NUCLEOTIDE SEQUENCE [LARGE SCALE GENOMIC DNA]</scope>
    <source>
        <strain evidence="2 3">TC161</strain>
    </source>
</reference>
<dbReference type="InParanoid" id="A0A164ZUE5"/>
<dbReference type="Gene3D" id="1.20.1170.10">
    <property type="match status" value="1"/>
</dbReference>
<keyword evidence="1" id="KW-0175">Coiled coil</keyword>